<dbReference type="KEGG" id="palb:EJC50_24890"/>
<keyword evidence="1 3" id="KW-0732">Signal</keyword>
<reference evidence="5" key="1">
    <citation type="submission" date="2018-12" db="EMBL/GenBank/DDBJ databases">
        <title>Genome sequence of Peanibacillus sp.</title>
        <authorList>
            <person name="Subramani G."/>
            <person name="Srinivasan S."/>
            <person name="Kim M.K."/>
        </authorList>
    </citation>
    <scope>NUCLEOTIDE SEQUENCE [LARGE SCALE GENOMIC DNA]</scope>
    <source>
        <strain evidence="5">18JY67-1</strain>
    </source>
</reference>
<evidence type="ECO:0000313" key="5">
    <source>
        <dbReference type="Proteomes" id="UP000272528"/>
    </source>
</evidence>
<dbReference type="InterPro" id="IPR026045">
    <property type="entry name" value="Ferric-bd"/>
</dbReference>
<gene>
    <name evidence="4" type="ORF">EJC50_24890</name>
</gene>
<dbReference type="GO" id="GO:0030288">
    <property type="term" value="C:outer membrane-bounded periplasmic space"/>
    <property type="evidence" value="ECO:0007669"/>
    <property type="project" value="TreeGrafter"/>
</dbReference>
<dbReference type="OrthoDB" id="179400at2"/>
<dbReference type="SUPFAM" id="SSF53850">
    <property type="entry name" value="Periplasmic binding protein-like II"/>
    <property type="match status" value="1"/>
</dbReference>
<organism evidence="4 5">
    <name type="scientific">Paenibacillus albus</name>
    <dbReference type="NCBI Taxonomy" id="2495582"/>
    <lineage>
        <taxon>Bacteria</taxon>
        <taxon>Bacillati</taxon>
        <taxon>Bacillota</taxon>
        <taxon>Bacilli</taxon>
        <taxon>Bacillales</taxon>
        <taxon>Paenibacillaceae</taxon>
        <taxon>Paenibacillus</taxon>
    </lineage>
</organism>
<dbReference type="RefSeq" id="WP_126018390.1">
    <property type="nucleotide sequence ID" value="NZ_CP034437.1"/>
</dbReference>
<keyword evidence="2" id="KW-0479">Metal-binding</keyword>
<keyword evidence="5" id="KW-1185">Reference proteome</keyword>
<dbReference type="InterPro" id="IPR006059">
    <property type="entry name" value="SBP"/>
</dbReference>
<evidence type="ECO:0000256" key="3">
    <source>
        <dbReference type="SAM" id="SignalP"/>
    </source>
</evidence>
<dbReference type="PANTHER" id="PTHR30006">
    <property type="entry name" value="THIAMINE-BINDING PERIPLASMIC PROTEIN-RELATED"/>
    <property type="match status" value="1"/>
</dbReference>
<dbReference type="AlphaFoldDB" id="A0A3S9A9Y2"/>
<dbReference type="PIRSF" id="PIRSF002825">
    <property type="entry name" value="CfbpA"/>
    <property type="match status" value="1"/>
</dbReference>
<accession>A0A3S9A9Y2</accession>
<dbReference type="EMBL" id="CP034437">
    <property type="protein sequence ID" value="AZN42562.1"/>
    <property type="molecule type" value="Genomic_DNA"/>
</dbReference>
<protein>
    <submittedName>
        <fullName evidence="4">Putative 2-aminoethylphosphonate ABC transporter substrate-binding protein</fullName>
    </submittedName>
</protein>
<feature type="binding site" evidence="2">
    <location>
        <position position="250"/>
    </location>
    <ligand>
        <name>Fe cation</name>
        <dbReference type="ChEBI" id="CHEBI:24875"/>
    </ligand>
</feature>
<dbReference type="Pfam" id="PF13416">
    <property type="entry name" value="SBP_bac_8"/>
    <property type="match status" value="1"/>
</dbReference>
<dbReference type="GO" id="GO:0046872">
    <property type="term" value="F:metal ion binding"/>
    <property type="evidence" value="ECO:0007669"/>
    <property type="project" value="UniProtKB-KW"/>
</dbReference>
<evidence type="ECO:0000256" key="2">
    <source>
        <dbReference type="PIRSR" id="PIRSR002825-1"/>
    </source>
</evidence>
<dbReference type="Gene3D" id="3.40.190.10">
    <property type="entry name" value="Periplasmic binding protein-like II"/>
    <property type="match status" value="2"/>
</dbReference>
<dbReference type="GO" id="GO:0030975">
    <property type="term" value="F:thiamine binding"/>
    <property type="evidence" value="ECO:0007669"/>
    <property type="project" value="TreeGrafter"/>
</dbReference>
<name>A0A3S9A9Y2_9BACL</name>
<evidence type="ECO:0000256" key="1">
    <source>
        <dbReference type="ARBA" id="ARBA00022729"/>
    </source>
</evidence>
<evidence type="ECO:0000313" key="4">
    <source>
        <dbReference type="EMBL" id="AZN42562.1"/>
    </source>
</evidence>
<dbReference type="GO" id="GO:0030976">
    <property type="term" value="F:thiamine pyrophosphate binding"/>
    <property type="evidence" value="ECO:0007669"/>
    <property type="project" value="TreeGrafter"/>
</dbReference>
<dbReference type="CDD" id="cd13544">
    <property type="entry name" value="PBP2_Fbp_like_1"/>
    <property type="match status" value="1"/>
</dbReference>
<sequence length="365" mass="39671">MKKWMGTALTTVMVISALTACGTSNNNKNANATQTANGNKPAAEASSNSEITVYTALEDDQIQAYLASFKAQYPNIKVNIVRDSTGIITAKLLAEKDNPVADVVWGTAATSLLVLDHNGMLEGYSPKGIENVLPEFKDTQQPAHWVGIDAWETAFAVNTAELKKKNLPIPQSYEDLTKPEYKGLVVMPNPAASGTGFLTVSGLEQLMGDSKAWNYLDKLDKNIAVYTQSGSKPAKLAGTGEYPIGVSFGYRAIEEKKNGAPIEVVFPKEGSGWDVEANALMKKDAIKPEAKEFLDWAISAEPMKEYNKNYAIISVKSESASIPEGYKADPMSQLIKFDLNKAAAAREATLAEWTKRYEAKSEPKE</sequence>
<dbReference type="PROSITE" id="PS51257">
    <property type="entry name" value="PROKAR_LIPOPROTEIN"/>
    <property type="match status" value="1"/>
</dbReference>
<proteinExistence type="predicted"/>
<dbReference type="GO" id="GO:0015888">
    <property type="term" value="P:thiamine transport"/>
    <property type="evidence" value="ECO:0007669"/>
    <property type="project" value="TreeGrafter"/>
</dbReference>
<feature type="chain" id="PRO_5039055162" evidence="3">
    <location>
        <begin position="20"/>
        <end position="365"/>
    </location>
</feature>
<keyword evidence="2" id="KW-0408">Iron</keyword>
<dbReference type="NCBIfam" id="TIGR03261">
    <property type="entry name" value="phnS2"/>
    <property type="match status" value="1"/>
</dbReference>
<dbReference type="Proteomes" id="UP000272528">
    <property type="component" value="Chromosome"/>
</dbReference>
<dbReference type="PANTHER" id="PTHR30006:SF2">
    <property type="entry name" value="ABC TRANSPORTER SUBSTRATE-BINDING PROTEIN"/>
    <property type="match status" value="1"/>
</dbReference>
<dbReference type="InterPro" id="IPR017663">
    <property type="entry name" value="ABC_2-AEP-bd"/>
</dbReference>
<feature type="signal peptide" evidence="3">
    <location>
        <begin position="1"/>
        <end position="19"/>
    </location>
</feature>